<organism evidence="2 3">
    <name type="scientific">Candidatus Ryanbacteria bacterium RIFCSPLOWO2_02_FULL_47_14</name>
    <dbReference type="NCBI Taxonomy" id="1802129"/>
    <lineage>
        <taxon>Bacteria</taxon>
        <taxon>Candidatus Ryaniibacteriota</taxon>
    </lineage>
</organism>
<reference evidence="2 3" key="1">
    <citation type="journal article" date="2016" name="Nat. Commun.">
        <title>Thousands of microbial genomes shed light on interconnected biogeochemical processes in an aquifer system.</title>
        <authorList>
            <person name="Anantharaman K."/>
            <person name="Brown C.T."/>
            <person name="Hug L.A."/>
            <person name="Sharon I."/>
            <person name="Castelle C.J."/>
            <person name="Probst A.J."/>
            <person name="Thomas B.C."/>
            <person name="Singh A."/>
            <person name="Wilkins M.J."/>
            <person name="Karaoz U."/>
            <person name="Brodie E.L."/>
            <person name="Williams K.H."/>
            <person name="Hubbard S.S."/>
            <person name="Banfield J.F."/>
        </authorList>
    </citation>
    <scope>NUCLEOTIDE SEQUENCE [LARGE SCALE GENOMIC DNA]</scope>
</reference>
<name>A0A1G2H1H4_9BACT</name>
<evidence type="ECO:0000313" key="2">
    <source>
        <dbReference type="EMBL" id="OGZ56160.1"/>
    </source>
</evidence>
<keyword evidence="1" id="KW-0472">Membrane</keyword>
<dbReference type="Proteomes" id="UP000177954">
    <property type="component" value="Unassembled WGS sequence"/>
</dbReference>
<keyword evidence="1" id="KW-1133">Transmembrane helix</keyword>
<dbReference type="EMBL" id="MHNZ01000025">
    <property type="protein sequence ID" value="OGZ56160.1"/>
    <property type="molecule type" value="Genomic_DNA"/>
</dbReference>
<dbReference type="AlphaFoldDB" id="A0A1G2H1H4"/>
<feature type="transmembrane region" description="Helical" evidence="1">
    <location>
        <begin position="15"/>
        <end position="34"/>
    </location>
</feature>
<proteinExistence type="predicted"/>
<evidence type="ECO:0000256" key="1">
    <source>
        <dbReference type="SAM" id="Phobius"/>
    </source>
</evidence>
<sequence length="336" mass="38594">MIKNYMTRQVYSDRWFAWTIAIIFIIFLVTWGAVEQYSIELDATYGGATAEVLTSAESQIPTDRITLRGSYSRFYKFPKQFFNESSVPTDQILKVTDAQYLSLRSMHNGLAPYTFTRIEYDKPVYGATTPTGIKVGDAAFPKLNGSHPRWEVMAHEGGHNFFGGTSSFYSTLATPYPFLQESFAVLSAFYTYHTIVQNQAQYGLTDTTIKSLRYDFKNGRAYQKQQYNLYISNGSRFDIKDVLTSQALDYKMIMLGEQYGWKKYKKFTKAFDSNIEPNFTFHKDGVSDIEQSTYVVAALGVAFGRDFRKDFKELNFPVDGTLYADVFQKIILYINR</sequence>
<gene>
    <name evidence="2" type="ORF">A3J04_00020</name>
</gene>
<keyword evidence="1" id="KW-0812">Transmembrane</keyword>
<accession>A0A1G2H1H4</accession>
<evidence type="ECO:0008006" key="4">
    <source>
        <dbReference type="Google" id="ProtNLM"/>
    </source>
</evidence>
<dbReference type="STRING" id="1802129.A3J04_00020"/>
<protein>
    <recommendedName>
        <fullName evidence="4">Peptidase M1 membrane alanine aminopeptidase domain-containing protein</fullName>
    </recommendedName>
</protein>
<evidence type="ECO:0000313" key="3">
    <source>
        <dbReference type="Proteomes" id="UP000177954"/>
    </source>
</evidence>
<comment type="caution">
    <text evidence="2">The sequence shown here is derived from an EMBL/GenBank/DDBJ whole genome shotgun (WGS) entry which is preliminary data.</text>
</comment>